<protein>
    <submittedName>
        <fullName evidence="1">Uncharacterized protein</fullName>
    </submittedName>
</protein>
<reference evidence="2" key="1">
    <citation type="submission" date="2010-03" db="EMBL/GenBank/DDBJ databases">
        <title>Complete sequence of Mobiluncus curtisii ATCC 43063.</title>
        <authorList>
            <person name="Muzny D."/>
            <person name="Qin X."/>
            <person name="Deng J."/>
            <person name="Jiang H."/>
            <person name="Liu Y."/>
            <person name="Qu J."/>
            <person name="Song X.-Z."/>
            <person name="Zhang L."/>
            <person name="Thornton R."/>
            <person name="Coyle M."/>
            <person name="Francisco L."/>
            <person name="Jackson L."/>
            <person name="Javaid M."/>
            <person name="Korchina V."/>
            <person name="Kovar C."/>
            <person name="Mata R."/>
            <person name="Mathew T."/>
            <person name="Ngo R."/>
            <person name="Nguyen L."/>
            <person name="Nguyen N."/>
            <person name="Okwuonu G."/>
            <person name="Ongeri F."/>
            <person name="Pham C."/>
            <person name="Simmons D."/>
            <person name="Wilczek-Boney K."/>
            <person name="Hale W."/>
            <person name="Jakkamsetti A."/>
            <person name="Pham P."/>
            <person name="Ruth R."/>
            <person name="San Lucas F."/>
            <person name="Warren J."/>
            <person name="Zhang J."/>
            <person name="Zhao Z."/>
            <person name="Zhou C."/>
            <person name="Zhu D."/>
            <person name="Lee S."/>
            <person name="Bess C."/>
            <person name="Blankenburg K."/>
            <person name="Forbes L."/>
            <person name="Fu Q."/>
            <person name="Gubbala S."/>
            <person name="Hirani K."/>
            <person name="Jayaseelan J.C."/>
            <person name="Lara F."/>
            <person name="Munidasa M."/>
            <person name="Palculict T."/>
            <person name="Patil S."/>
            <person name="Pu L.-L."/>
            <person name="Saada N."/>
            <person name="Tang L."/>
            <person name="Weissenberger G."/>
            <person name="Zhu Y."/>
            <person name="Hemphill L."/>
            <person name="Shang Y."/>
            <person name="Youmans B."/>
            <person name="Ayvaz T."/>
            <person name="Ross M."/>
            <person name="Santibanez J."/>
            <person name="Aqrawi P."/>
            <person name="Gross S."/>
            <person name="Joshi V."/>
            <person name="Fowler G."/>
            <person name="Nazareth L."/>
            <person name="Reid J."/>
            <person name="Worley K."/>
            <person name="Petrosino J."/>
            <person name="Highlander S."/>
            <person name="Gibbs R."/>
            <person name="Gibbs R."/>
        </authorList>
    </citation>
    <scope>NUCLEOTIDE SEQUENCE [LARGE SCALE GENOMIC DNA]</scope>
    <source>
        <strain evidence="2">ATCC 19194</strain>
    </source>
</reference>
<evidence type="ECO:0000313" key="2">
    <source>
        <dbReference type="Proteomes" id="UP000003085"/>
    </source>
</evidence>
<dbReference type="AlphaFoldDB" id="D4XPQ1"/>
<gene>
    <name evidence="1" type="ORF">HMP0015_1693</name>
</gene>
<organism evidence="1 2">
    <name type="scientific">Acinetobacter haemolyticus ATCC 19194</name>
    <dbReference type="NCBI Taxonomy" id="707232"/>
    <lineage>
        <taxon>Bacteria</taxon>
        <taxon>Pseudomonadati</taxon>
        <taxon>Pseudomonadota</taxon>
        <taxon>Gammaproteobacteria</taxon>
        <taxon>Moraxellales</taxon>
        <taxon>Moraxellaceae</taxon>
        <taxon>Acinetobacter</taxon>
    </lineage>
</organism>
<accession>D4XPQ1</accession>
<proteinExistence type="predicted"/>
<dbReference type="EMBL" id="ADMT01000152">
    <property type="protein sequence ID" value="EFF82828.1"/>
    <property type="molecule type" value="Genomic_DNA"/>
</dbReference>
<name>D4XPQ1_ACIHA</name>
<comment type="caution">
    <text evidence="1">The sequence shown here is derived from an EMBL/GenBank/DDBJ whole genome shotgun (WGS) entry which is preliminary data.</text>
</comment>
<evidence type="ECO:0000313" key="1">
    <source>
        <dbReference type="EMBL" id="EFF82828.1"/>
    </source>
</evidence>
<dbReference type="HOGENOM" id="CLU_1369646_0_0_6"/>
<dbReference type="Proteomes" id="UP000003085">
    <property type="component" value="Unassembled WGS sequence"/>
</dbReference>
<sequence>MFEQKAKIRAEDSALIFYKMKSILNLKDNILELENIFYKEQNLEELKISIQQLFSKILKAYPYLKPPTFSIIPTKSLEFIVWYQDPNAVTETLLIEQNGSDAYIWKGADQKWYLDDFYSEPHQIACKLIEIMPVFHSLPENPREVKHLLEIGIMDFDANFFPKFSERKLEDDREVLTWDDRFLLVGTQLENLKIYSHKQWNDLVNRENYYSE</sequence>